<evidence type="ECO:0000313" key="2">
    <source>
        <dbReference type="EMBL" id="MBI1625823.1"/>
    </source>
</evidence>
<feature type="compositionally biased region" description="Low complexity" evidence="1">
    <location>
        <begin position="56"/>
        <end position="66"/>
    </location>
</feature>
<protein>
    <submittedName>
        <fullName evidence="2">Uncharacterized protein</fullName>
    </submittedName>
</protein>
<sequence length="76" mass="7585">MEFLNWLKKVFTPPPAAMGRASDESPSGISSSSHNDGSDVFSDSYFNGPDGDESDSSSGSDSSSDSGGDGGGSGGD</sequence>
<proteinExistence type="predicted"/>
<dbReference type="EMBL" id="JABBCQ020000013">
    <property type="protein sequence ID" value="MBI1625823.1"/>
    <property type="molecule type" value="Genomic_DNA"/>
</dbReference>
<reference evidence="2" key="1">
    <citation type="submission" date="2020-12" db="EMBL/GenBank/DDBJ databases">
        <title>Comamonas sp. nov., isolated from stream water.</title>
        <authorList>
            <person name="Park K.-H."/>
        </authorList>
    </citation>
    <scope>NUCLEOTIDE SEQUENCE</scope>
    <source>
        <strain evidence="2">EJ-4</strain>
    </source>
</reference>
<feature type="region of interest" description="Disordered" evidence="1">
    <location>
        <begin position="10"/>
        <end position="76"/>
    </location>
</feature>
<evidence type="ECO:0000313" key="3">
    <source>
        <dbReference type="Proteomes" id="UP000530032"/>
    </source>
</evidence>
<name>A0A843B578_9BURK</name>
<dbReference type="AlphaFoldDB" id="A0A843B578"/>
<feature type="compositionally biased region" description="Gly residues" evidence="1">
    <location>
        <begin position="67"/>
        <end position="76"/>
    </location>
</feature>
<accession>A0A843B578</accession>
<keyword evidence="3" id="KW-1185">Reference proteome</keyword>
<gene>
    <name evidence="2" type="ORF">HF327_015075</name>
</gene>
<evidence type="ECO:0000256" key="1">
    <source>
        <dbReference type="SAM" id="MobiDB-lite"/>
    </source>
</evidence>
<dbReference type="Proteomes" id="UP000530032">
    <property type="component" value="Unassembled WGS sequence"/>
</dbReference>
<organism evidence="2 3">
    <name type="scientific">Comamonas suwonensis</name>
    <dbReference type="NCBI Taxonomy" id="2606214"/>
    <lineage>
        <taxon>Bacteria</taxon>
        <taxon>Pseudomonadati</taxon>
        <taxon>Pseudomonadota</taxon>
        <taxon>Betaproteobacteria</taxon>
        <taxon>Burkholderiales</taxon>
        <taxon>Comamonadaceae</taxon>
        <taxon>Comamonas</taxon>
    </lineage>
</organism>
<comment type="caution">
    <text evidence="2">The sequence shown here is derived from an EMBL/GenBank/DDBJ whole genome shotgun (WGS) entry which is preliminary data.</text>
</comment>
<dbReference type="RefSeq" id="WP_198460952.1">
    <property type="nucleotide sequence ID" value="NZ_JABBCQ020000013.1"/>
</dbReference>
<feature type="compositionally biased region" description="Low complexity" evidence="1">
    <location>
        <begin position="24"/>
        <end position="42"/>
    </location>
</feature>